<protein>
    <submittedName>
        <fullName evidence="2">Uncharacterized protein</fullName>
    </submittedName>
</protein>
<evidence type="ECO:0000313" key="2">
    <source>
        <dbReference type="EMBL" id="NNU78474.1"/>
    </source>
</evidence>
<evidence type="ECO:0000256" key="1">
    <source>
        <dbReference type="SAM" id="Phobius"/>
    </source>
</evidence>
<reference evidence="2 3" key="1">
    <citation type="submission" date="2020-05" db="EMBL/GenBank/DDBJ databases">
        <title>Complete genome of Clostridium estertheticum subspecies estertheticum, isolated from Vacuum packed lamb meat from New Zealand imported to Switzerland.</title>
        <authorList>
            <person name="Wambui J."/>
            <person name="Stevens M.J.A."/>
            <person name="Stephan R."/>
        </authorList>
    </citation>
    <scope>NUCLEOTIDE SEQUENCE [LARGE SCALE GENOMIC DNA]</scope>
    <source>
        <strain evidence="2 3">CEST001</strain>
    </source>
</reference>
<dbReference type="RefSeq" id="WP_171299027.1">
    <property type="nucleotide sequence ID" value="NZ_CP087099.1"/>
</dbReference>
<organism evidence="2 3">
    <name type="scientific">Clostridium estertheticum</name>
    <dbReference type="NCBI Taxonomy" id="238834"/>
    <lineage>
        <taxon>Bacteria</taxon>
        <taxon>Bacillati</taxon>
        <taxon>Bacillota</taxon>
        <taxon>Clostridia</taxon>
        <taxon>Eubacteriales</taxon>
        <taxon>Clostridiaceae</taxon>
        <taxon>Clostridium</taxon>
    </lineage>
</organism>
<feature type="transmembrane region" description="Helical" evidence="1">
    <location>
        <begin position="47"/>
        <end position="65"/>
    </location>
</feature>
<feature type="transmembrane region" description="Helical" evidence="1">
    <location>
        <begin position="12"/>
        <end position="35"/>
    </location>
</feature>
<dbReference type="AlphaFoldDB" id="A0A7Y3SZY0"/>
<keyword evidence="1" id="KW-0812">Transmembrane</keyword>
<dbReference type="Proteomes" id="UP000531659">
    <property type="component" value="Unassembled WGS sequence"/>
</dbReference>
<accession>A0A7Y3SZY0</accession>
<dbReference type="EMBL" id="JABEYB010000024">
    <property type="protein sequence ID" value="NNU78474.1"/>
    <property type="molecule type" value="Genomic_DNA"/>
</dbReference>
<keyword evidence="1" id="KW-1133">Transmembrane helix</keyword>
<feature type="transmembrane region" description="Helical" evidence="1">
    <location>
        <begin position="74"/>
        <end position="92"/>
    </location>
</feature>
<name>A0A7Y3SZY0_9CLOT</name>
<evidence type="ECO:0000313" key="3">
    <source>
        <dbReference type="Proteomes" id="UP000531659"/>
    </source>
</evidence>
<keyword evidence="1" id="KW-0472">Membrane</keyword>
<proteinExistence type="predicted"/>
<gene>
    <name evidence="2" type="ORF">HLQ16_21465</name>
</gene>
<comment type="caution">
    <text evidence="2">The sequence shown here is derived from an EMBL/GenBank/DDBJ whole genome shotgun (WGS) entry which is preliminary data.</text>
</comment>
<sequence length="93" mass="10595">MQNKTSMSNISNGLGIISLVIPTVILILILILNWFFKITPFQRLEGFAVMVTPFICPIAIVLAIVSRIVSFNKFWKISIVFNVILIPLPFLFW</sequence>